<dbReference type="InterPro" id="IPR036852">
    <property type="entry name" value="Peptidase_S8/S53_dom_sf"/>
</dbReference>
<evidence type="ECO:0000259" key="11">
    <source>
        <dbReference type="Pfam" id="PF00082"/>
    </source>
</evidence>
<dbReference type="Pfam" id="PF00082">
    <property type="entry name" value="Peptidase_S8"/>
    <property type="match status" value="1"/>
</dbReference>
<dbReference type="OMA" id="CEGFCVF"/>
<keyword evidence="9" id="KW-0472">Membrane</keyword>
<dbReference type="InterPro" id="IPR023827">
    <property type="entry name" value="Peptidase_S8_Asp-AS"/>
</dbReference>
<dbReference type="InterPro" id="IPR051048">
    <property type="entry name" value="Peptidase_S8/S53_subtilisin"/>
</dbReference>
<sequence length="1466" mass="156272">MTTPLLTTLALLLAAASPNPDCRHGNFDADGVEWEGPETCAEPRRRSLQTTEYIRAAPDSIQVEIHLNDSYRNATEYEFILLVTNTGPSVEVVDFTDITRDLDIFEHQPTAANMSPLVERPSRVAATEGFTLGRDGEEDFKSTRAIIDIAGRHPADVLRLLEQLSAPLRRTIFLHKLELGVLEAANDANMSSVIEEVASFGLVVEADLPLTLTGQSVKWIELTESITEQSHHGQENDLRRPAPQWSLVDLGIDGIFKDIGPWRVEEGSKVTVAVLDSGVDFEHPSLEGSIAINGAEHEGRAGVDDDKNDFVDDVRGWNFVADNGNVMDNIGHGTHCAGLIAANGNDGLIGTGSSYARVLPLKIFDVGGDGYGKLSDALRAIDYAASRGVKISSINWVVDGYSEAFRLAVERAKNYDHIFVASAGNSGMNLDGTGGSYPCGFAAPNVLCVGAHGPDRSLIPASNFGRGSVDSHGDPRTFKVISVVDVSAPGAYIASSTIDGRSDVMAGTSVAAAQVAGVVAMLVGARHPVPLHFDDIVVAITTTAVAPSGTAFGHVDASRALEATTGRGTLRKPIYVAAGHPGRAISRIRLRPHQSKAISVIVSSLQTSIGYREYDVRGSIGGGLVDISIKVRATGGSFSGDDMAKCELSNNGTLDFGQVVVGQESGAVFHVRNTGGMEVSVVPDVLADWVPLLTVIEPTTAVALHSGDSVRVNISFVAREAGSLRFPIDSLIGGCDPMRVVAHVVPNPLTVHGDRATVPVPAGQRSSVVVVNVSNPSNDMTHRASLRPRGRYYLFVAVTAESISFPLTSLGGGWMEDVDLNGTEIDCSTQQQQPTVVQLGRGVVYDGEEVDRVGILCNGLVMIPPFSRPSHDNTSARFIAAYWVPSDGALCEDERGCRVSYLVTVEGLVVEWRDLYSIETAANVTVQLQLRYDGRLALLYPAQRPYLPEAAVVGLGHTNFAPWINNTGPMALLWTPRVFSTAVEVPPGEVVTVDATLNWPPFGANGWAYDGSCGRGLDCVNQSSPEFVWSDHINIISSGASAAYYHQVSAYGTELLYVDVLDDHGALSSDGGHTLIEVLALDGRGYVNSAEDGLLVTVSMLVGVEPFDTVSALLKAGRASVSFEVPAGKAPVSVTAKTTREVEIPFGVVNCGGNFVAGDNGLRYLLWNPSDGRLVCAVLNGSAWSAVGMAGSLNGGMWMSVMMANHRGQVMVPSDKIPRRSGMVILGQESDGLGSGHCEGFCVFGGPLDLNVWRYLREAVEKVIREVPITTTTEDPRDKKPTPEAPTRTAITLTGVTTTTTTTTWWNTSTTSSTDAALWTTTELLVTMPTTTPITTVGVTTTTAVWSEVEAPTTMDVTTTTDEVHPTTAETTTASVTSTAVRTTTTGFAGNATRRLRESGHEEGEEGSLAEVSSDDIGLNGGPQPWFAVAVIVTIFMGFGILCVRAFRRRALPDKEQPLEYEKSEE</sequence>
<dbReference type="InterPro" id="IPR022398">
    <property type="entry name" value="Peptidase_S8_His-AS"/>
</dbReference>
<dbReference type="PROSITE" id="PS00136">
    <property type="entry name" value="SUBTILASE_ASP"/>
    <property type="match status" value="1"/>
</dbReference>
<proteinExistence type="inferred from homology"/>
<comment type="similarity">
    <text evidence="1 8">Belongs to the peptidase S8 family.</text>
</comment>
<dbReference type="SUPFAM" id="SSF52743">
    <property type="entry name" value="Subtilisin-like"/>
    <property type="match status" value="1"/>
</dbReference>
<keyword evidence="9" id="KW-0812">Transmembrane</keyword>
<dbReference type="GO" id="GO:0006508">
    <property type="term" value="P:proteolysis"/>
    <property type="evidence" value="ECO:0007669"/>
    <property type="project" value="UniProtKB-KW"/>
</dbReference>
<name>A0A7J6SHX4_PEROL</name>
<dbReference type="PROSITE" id="PS00137">
    <property type="entry name" value="SUBTILASE_HIS"/>
    <property type="match status" value="1"/>
</dbReference>
<dbReference type="InterPro" id="IPR000209">
    <property type="entry name" value="Peptidase_S8/S53_dom"/>
</dbReference>
<reference evidence="12 13" key="1">
    <citation type="submission" date="2020-04" db="EMBL/GenBank/DDBJ databases">
        <title>Perkinsus olseni comparative genomics.</title>
        <authorList>
            <person name="Bogema D.R."/>
        </authorList>
    </citation>
    <scope>NUCLEOTIDE SEQUENCE [LARGE SCALE GENOMIC DNA]</scope>
    <source>
        <strain evidence="12 13">ATCC PRA-207</strain>
    </source>
</reference>
<gene>
    <name evidence="12" type="ORF">FOZ63_007389</name>
</gene>
<feature type="chain" id="PRO_5029583729" description="subtilisin" evidence="10">
    <location>
        <begin position="19"/>
        <end position="1466"/>
    </location>
</feature>
<feature type="domain" description="Peptidase S8/S53" evidence="11">
    <location>
        <begin position="267"/>
        <end position="544"/>
    </location>
</feature>
<evidence type="ECO:0000256" key="1">
    <source>
        <dbReference type="ARBA" id="ARBA00011073"/>
    </source>
</evidence>
<evidence type="ECO:0000256" key="8">
    <source>
        <dbReference type="PROSITE-ProRule" id="PRU01240"/>
    </source>
</evidence>
<accession>A0A7J6SHX4</accession>
<keyword evidence="13" id="KW-1185">Reference proteome</keyword>
<keyword evidence="3 8" id="KW-0378">Hydrolase</keyword>
<organism evidence="12 13">
    <name type="scientific">Perkinsus olseni</name>
    <name type="common">Perkinsus atlanticus</name>
    <dbReference type="NCBI Taxonomy" id="32597"/>
    <lineage>
        <taxon>Eukaryota</taxon>
        <taxon>Sar</taxon>
        <taxon>Alveolata</taxon>
        <taxon>Perkinsozoa</taxon>
        <taxon>Perkinsea</taxon>
        <taxon>Perkinsida</taxon>
        <taxon>Perkinsidae</taxon>
        <taxon>Perkinsus</taxon>
    </lineage>
</organism>
<dbReference type="PROSITE" id="PS51892">
    <property type="entry name" value="SUBTILASE"/>
    <property type="match status" value="1"/>
</dbReference>
<dbReference type="Gene3D" id="2.60.40.10">
    <property type="entry name" value="Immunoglobulins"/>
    <property type="match status" value="1"/>
</dbReference>
<evidence type="ECO:0000313" key="12">
    <source>
        <dbReference type="EMBL" id="KAF4732579.1"/>
    </source>
</evidence>
<evidence type="ECO:0000313" key="13">
    <source>
        <dbReference type="Proteomes" id="UP000553632"/>
    </source>
</evidence>
<evidence type="ECO:0000256" key="5">
    <source>
        <dbReference type="ARBA" id="ARBA00023145"/>
    </source>
</evidence>
<feature type="transmembrane region" description="Helical" evidence="9">
    <location>
        <begin position="1426"/>
        <end position="1447"/>
    </location>
</feature>
<comment type="catalytic activity">
    <reaction evidence="6">
        <text>Hydrolysis of proteins with broad specificity for peptide bonds, and a preference for a large uncharged residue in P1. Hydrolyzes peptide amides.</text>
        <dbReference type="EC" id="3.4.21.62"/>
    </reaction>
</comment>
<evidence type="ECO:0000256" key="2">
    <source>
        <dbReference type="ARBA" id="ARBA00022670"/>
    </source>
</evidence>
<protein>
    <recommendedName>
        <fullName evidence="7">subtilisin</fullName>
        <ecNumber evidence="7">3.4.21.62</ecNumber>
    </recommendedName>
</protein>
<dbReference type="GO" id="GO:0004252">
    <property type="term" value="F:serine-type endopeptidase activity"/>
    <property type="evidence" value="ECO:0007669"/>
    <property type="project" value="UniProtKB-UniRule"/>
</dbReference>
<keyword evidence="5" id="KW-0865">Zymogen</keyword>
<dbReference type="PRINTS" id="PR00723">
    <property type="entry name" value="SUBTILISIN"/>
</dbReference>
<keyword evidence="10" id="KW-0732">Signal</keyword>
<feature type="active site" description="Charge relay system" evidence="8">
    <location>
        <position position="332"/>
    </location>
</feature>
<comment type="caution">
    <text evidence="12">The sequence shown here is derived from an EMBL/GenBank/DDBJ whole genome shotgun (WGS) entry which is preliminary data.</text>
</comment>
<feature type="signal peptide" evidence="10">
    <location>
        <begin position="1"/>
        <end position="18"/>
    </location>
</feature>
<dbReference type="EMBL" id="JABANO010017964">
    <property type="protein sequence ID" value="KAF4732579.1"/>
    <property type="molecule type" value="Genomic_DNA"/>
</dbReference>
<dbReference type="Gene3D" id="3.40.50.200">
    <property type="entry name" value="Peptidase S8/S53 domain"/>
    <property type="match status" value="1"/>
</dbReference>
<dbReference type="EC" id="3.4.21.62" evidence="7"/>
<dbReference type="PANTHER" id="PTHR43399">
    <property type="entry name" value="SUBTILISIN-RELATED"/>
    <property type="match status" value="1"/>
</dbReference>
<feature type="active site" description="Charge relay system" evidence="8">
    <location>
        <position position="276"/>
    </location>
</feature>
<dbReference type="Proteomes" id="UP000553632">
    <property type="component" value="Unassembled WGS sequence"/>
</dbReference>
<evidence type="ECO:0000256" key="4">
    <source>
        <dbReference type="ARBA" id="ARBA00022825"/>
    </source>
</evidence>
<evidence type="ECO:0000256" key="6">
    <source>
        <dbReference type="ARBA" id="ARBA00023529"/>
    </source>
</evidence>
<evidence type="ECO:0000256" key="9">
    <source>
        <dbReference type="SAM" id="Phobius"/>
    </source>
</evidence>
<evidence type="ECO:0000256" key="7">
    <source>
        <dbReference type="ARBA" id="ARBA00023619"/>
    </source>
</evidence>
<keyword evidence="4 8" id="KW-0720">Serine protease</keyword>
<dbReference type="InterPro" id="IPR013783">
    <property type="entry name" value="Ig-like_fold"/>
</dbReference>
<evidence type="ECO:0000256" key="10">
    <source>
        <dbReference type="SAM" id="SignalP"/>
    </source>
</evidence>
<keyword evidence="2 8" id="KW-0645">Protease</keyword>
<feature type="active site" description="Charge relay system" evidence="8">
    <location>
        <position position="509"/>
    </location>
</feature>
<keyword evidence="9" id="KW-1133">Transmembrane helix</keyword>
<dbReference type="PANTHER" id="PTHR43399:SF4">
    <property type="entry name" value="CELL WALL-ASSOCIATED PROTEASE"/>
    <property type="match status" value="1"/>
</dbReference>
<evidence type="ECO:0000256" key="3">
    <source>
        <dbReference type="ARBA" id="ARBA00022801"/>
    </source>
</evidence>
<dbReference type="InterPro" id="IPR015500">
    <property type="entry name" value="Peptidase_S8_subtilisin-rel"/>
</dbReference>